<keyword evidence="1" id="KW-0560">Oxidoreductase</keyword>
<evidence type="ECO:0000256" key="1">
    <source>
        <dbReference type="ARBA" id="ARBA00023002"/>
    </source>
</evidence>
<dbReference type="Proteomes" id="UP000597989">
    <property type="component" value="Unassembled WGS sequence"/>
</dbReference>
<feature type="domain" description="GFO/IDH/MocA-like oxidoreductase" evidence="3">
    <location>
        <begin position="165"/>
        <end position="244"/>
    </location>
</feature>
<comment type="caution">
    <text evidence="5">The sequence shown here is derived from an EMBL/GenBank/DDBJ whole genome shotgun (WGS) entry which is preliminary data.</text>
</comment>
<dbReference type="EMBL" id="BAAAHC010000025">
    <property type="protein sequence ID" value="GAA0539910.1"/>
    <property type="molecule type" value="Genomic_DNA"/>
</dbReference>
<accession>A0A917NHC4</accession>
<protein>
    <submittedName>
        <fullName evidence="5">Dehydrogenase</fullName>
    </submittedName>
    <submittedName>
        <fullName evidence="4">Gfo/Idh/MocA family oxidoreductase</fullName>
    </submittedName>
</protein>
<reference evidence="4 7" key="2">
    <citation type="journal article" date="2019" name="Int. J. Syst. Evol. Microbiol.">
        <title>The Global Catalogue of Microorganisms (GCM) 10K type strain sequencing project: providing services to taxonomists for standard genome sequencing and annotation.</title>
        <authorList>
            <consortium name="The Broad Institute Genomics Platform"/>
            <consortium name="The Broad Institute Genome Sequencing Center for Infectious Disease"/>
            <person name="Wu L."/>
            <person name="Ma J."/>
        </authorList>
    </citation>
    <scope>NUCLEOTIDE SEQUENCE [LARGE SCALE GENOMIC DNA]</scope>
    <source>
        <strain evidence="4 7">JCM 10664</strain>
    </source>
</reference>
<evidence type="ECO:0000313" key="5">
    <source>
        <dbReference type="EMBL" id="GGJ00746.1"/>
    </source>
</evidence>
<dbReference type="Gene3D" id="3.30.360.10">
    <property type="entry name" value="Dihydrodipicolinate Reductase, domain 2"/>
    <property type="match status" value="1"/>
</dbReference>
<dbReference type="InterPro" id="IPR000683">
    <property type="entry name" value="Gfo/Idh/MocA-like_OxRdtase_N"/>
</dbReference>
<evidence type="ECO:0000313" key="6">
    <source>
        <dbReference type="Proteomes" id="UP000597989"/>
    </source>
</evidence>
<dbReference type="SUPFAM" id="SSF55347">
    <property type="entry name" value="Glyceraldehyde-3-phosphate dehydrogenase-like, C-terminal domain"/>
    <property type="match status" value="1"/>
</dbReference>
<organism evidence="5 6">
    <name type="scientific">Saccharopolyspora thermophila</name>
    <dbReference type="NCBI Taxonomy" id="89367"/>
    <lineage>
        <taxon>Bacteria</taxon>
        <taxon>Bacillati</taxon>
        <taxon>Actinomycetota</taxon>
        <taxon>Actinomycetes</taxon>
        <taxon>Pseudonocardiales</taxon>
        <taxon>Pseudonocardiaceae</taxon>
        <taxon>Saccharopolyspora</taxon>
    </lineage>
</organism>
<evidence type="ECO:0000259" key="3">
    <source>
        <dbReference type="Pfam" id="PF22725"/>
    </source>
</evidence>
<dbReference type="Gene3D" id="3.40.50.720">
    <property type="entry name" value="NAD(P)-binding Rossmann-like Domain"/>
    <property type="match status" value="1"/>
</dbReference>
<dbReference type="GO" id="GO:0016491">
    <property type="term" value="F:oxidoreductase activity"/>
    <property type="evidence" value="ECO:0007669"/>
    <property type="project" value="UniProtKB-KW"/>
</dbReference>
<reference evidence="5 6" key="1">
    <citation type="journal article" date="2014" name="Int. J. Syst. Evol. Microbiol.">
        <title>Complete genome sequence of Corynebacterium casei LMG S-19264T (=DSM 44701T), isolated from a smear-ripened cheese.</title>
        <authorList>
            <consortium name="US DOE Joint Genome Institute (JGI-PGF)"/>
            <person name="Walter F."/>
            <person name="Albersmeier A."/>
            <person name="Kalinowski J."/>
            <person name="Ruckert C."/>
        </authorList>
    </citation>
    <scope>NUCLEOTIDE SEQUENCE [LARGE SCALE GENOMIC DNA]</scope>
    <source>
        <strain evidence="5 6">CGMCC 4.7206</strain>
    </source>
</reference>
<name>A0A917NHC4_9PSEU</name>
<dbReference type="Pfam" id="PF22725">
    <property type="entry name" value="GFO_IDH_MocA_C3"/>
    <property type="match status" value="1"/>
</dbReference>
<dbReference type="Pfam" id="PF01408">
    <property type="entry name" value="GFO_IDH_MocA"/>
    <property type="match status" value="1"/>
</dbReference>
<dbReference type="GO" id="GO:0000166">
    <property type="term" value="F:nucleotide binding"/>
    <property type="evidence" value="ECO:0007669"/>
    <property type="project" value="InterPro"/>
</dbReference>
<dbReference type="SUPFAM" id="SSF51735">
    <property type="entry name" value="NAD(P)-binding Rossmann-fold domains"/>
    <property type="match status" value="1"/>
</dbReference>
<dbReference type="InterPro" id="IPR050463">
    <property type="entry name" value="Gfo/Idh/MocA_oxidrdct_glycsds"/>
</dbReference>
<dbReference type="PANTHER" id="PTHR43818">
    <property type="entry name" value="BCDNA.GH03377"/>
    <property type="match status" value="1"/>
</dbReference>
<reference evidence="5" key="3">
    <citation type="submission" date="2020-09" db="EMBL/GenBank/DDBJ databases">
        <authorList>
            <person name="Sun Q."/>
            <person name="Zhou Y."/>
        </authorList>
    </citation>
    <scope>NUCLEOTIDE SEQUENCE</scope>
    <source>
        <strain evidence="5">CGMCC 4.7206</strain>
    </source>
</reference>
<gene>
    <name evidence="4" type="ORF">GCM10009545_48150</name>
    <name evidence="5" type="ORF">GCM10011581_42390</name>
</gene>
<dbReference type="EMBL" id="BMMT01000018">
    <property type="protein sequence ID" value="GGJ00746.1"/>
    <property type="molecule type" value="Genomic_DNA"/>
</dbReference>
<reference evidence="4" key="4">
    <citation type="submission" date="2023-12" db="EMBL/GenBank/DDBJ databases">
        <authorList>
            <person name="Sun Q."/>
            <person name="Inoue M."/>
        </authorList>
    </citation>
    <scope>NUCLEOTIDE SEQUENCE</scope>
    <source>
        <strain evidence="4">JCM 10664</strain>
    </source>
</reference>
<dbReference type="InterPro" id="IPR055170">
    <property type="entry name" value="GFO_IDH_MocA-like_dom"/>
</dbReference>
<keyword evidence="7" id="KW-1185">Reference proteome</keyword>
<evidence type="ECO:0000313" key="7">
    <source>
        <dbReference type="Proteomes" id="UP001500220"/>
    </source>
</evidence>
<dbReference type="PANTHER" id="PTHR43818:SF11">
    <property type="entry name" value="BCDNA.GH03377"/>
    <property type="match status" value="1"/>
</dbReference>
<evidence type="ECO:0000313" key="4">
    <source>
        <dbReference type="EMBL" id="GAA0539910.1"/>
    </source>
</evidence>
<feature type="domain" description="Gfo/Idh/MocA-like oxidoreductase N-terminal" evidence="2">
    <location>
        <begin position="8"/>
        <end position="120"/>
    </location>
</feature>
<proteinExistence type="predicted"/>
<evidence type="ECO:0000259" key="2">
    <source>
        <dbReference type="Pfam" id="PF01408"/>
    </source>
</evidence>
<dbReference type="AlphaFoldDB" id="A0A917NHC4"/>
<sequence>MAGMDEALRVGVVGAGPWAHRVHAPGLYAHPATRLAAVWARRPDAAKALAEPHDAAVVDSFDELLDSVDAVAFAVPPAVQAELAPVAARTGRHLVLEKPLAADPDGARAVVDAVEESGVAALLMLTRRFSPEVQDWLAGVRELGGWQGGTGRWLAGGLLAGDYAASQWRQERDGALIDAGPHAIDLLDAALGDIEQVRYAHRSDDDLWQVVFGHATGATSTLSLSLRVPVQPAVVEFAVYGEHGLAPLVGRRTAARECYAHMLDDLLAMIREGRSDHPCGVRRGLHLQQVLVQVRNAARAQP</sequence>
<dbReference type="InterPro" id="IPR036291">
    <property type="entry name" value="NAD(P)-bd_dom_sf"/>
</dbReference>
<dbReference type="Proteomes" id="UP001500220">
    <property type="component" value="Unassembled WGS sequence"/>
</dbReference>